<dbReference type="AlphaFoldDB" id="A0A0P7UU59"/>
<evidence type="ECO:0000256" key="2">
    <source>
        <dbReference type="ARBA" id="ARBA00004514"/>
    </source>
</evidence>
<dbReference type="SUPFAM" id="SSF47616">
    <property type="entry name" value="GST C-terminal domain-like"/>
    <property type="match status" value="1"/>
</dbReference>
<dbReference type="InterPro" id="IPR031889">
    <property type="entry name" value="AIMP2_LysRS-bd"/>
</dbReference>
<dbReference type="PANTHER" id="PTHR13438">
    <property type="entry name" value="AMINOACYL TRNA SYNTHASE COMPLEX-INTERACTING MULTIFUNCTIONAL PROTEIN"/>
    <property type="match status" value="1"/>
</dbReference>
<protein>
    <submittedName>
        <fullName evidence="8">Aminoacyl tRNA synthase complex-interacting multifunctional protein 2-like</fullName>
    </submittedName>
</protein>
<comment type="caution">
    <text evidence="8">The sequence shown here is derived from an EMBL/GenBank/DDBJ whole genome shotgun (WGS) entry which is preliminary data.</text>
</comment>
<evidence type="ECO:0000256" key="1">
    <source>
        <dbReference type="ARBA" id="ARBA00004123"/>
    </source>
</evidence>
<keyword evidence="5" id="KW-0539">Nucleus</keyword>
<comment type="subcellular location">
    <subcellularLocation>
        <location evidence="2">Cytoplasm</location>
        <location evidence="2">Cytosol</location>
    </subcellularLocation>
    <subcellularLocation>
        <location evidence="1">Nucleus</location>
    </subcellularLocation>
</comment>
<dbReference type="GO" id="GO:0005829">
    <property type="term" value="C:cytosol"/>
    <property type="evidence" value="ECO:0007669"/>
    <property type="project" value="UniProtKB-SubCell"/>
</dbReference>
<sequence length="403" mass="44338">IRPTSRSDVEFDLPICMYKLANIHSQQSRRADDDEAHQNWQVYPEVKALQNRQDEIMRQLYELEAVVSGLTKMVNTPDVDLDAASMSQASVGSALSNSLDLDQLLRQAGVTLGVDCGTPRDIVINANPAQPPLSLLVLHSMLCQRYSVLSGIHMHSSVFAVPPELLSCLGPPIINGCSRQHFQLIFTIIWKDVPRVQLKFNTRRMCTVEGEGNVARFLYRLLLAPAKDPALATVMDSWVDTALFQLAEGCAKEQKAVVQALNFTLTKNLWLAGPELSLADVLCACWLMQTGIAATVPIKVHKWLESCENSGHFCGVYSLLRKNHSCSPHKTSCQVVNDVPIQVGHHQYIKLVRVLHQLGDMEEGGPTPSPGTMVTLKVLSARAGGASGVQKQADIVKDLLLNF</sequence>
<dbReference type="Proteomes" id="UP000034805">
    <property type="component" value="Unassembled WGS sequence"/>
</dbReference>
<dbReference type="Gene3D" id="1.20.1050.130">
    <property type="match status" value="1"/>
</dbReference>
<evidence type="ECO:0000313" key="8">
    <source>
        <dbReference type="EMBL" id="KPP65459.1"/>
    </source>
</evidence>
<proteinExistence type="predicted"/>
<dbReference type="PANTHER" id="PTHR13438:SF2">
    <property type="entry name" value="AMINOACYL TRNA SYNTHASE COMPLEX-INTERACTING MULTIFUNCTIONAL PROTEIN 2"/>
    <property type="match status" value="1"/>
</dbReference>
<evidence type="ECO:0000256" key="3">
    <source>
        <dbReference type="ARBA" id="ARBA00022490"/>
    </source>
</evidence>
<dbReference type="GO" id="GO:0006412">
    <property type="term" value="P:translation"/>
    <property type="evidence" value="ECO:0007669"/>
    <property type="project" value="UniProtKB-KW"/>
</dbReference>
<dbReference type="Pfam" id="PF18569">
    <property type="entry name" value="Thioredoxin_16"/>
    <property type="match status" value="1"/>
</dbReference>
<keyword evidence="4" id="KW-0648">Protein biosynthesis</keyword>
<dbReference type="EMBL" id="JARO02006299">
    <property type="protein sequence ID" value="KPP65459.1"/>
    <property type="molecule type" value="Genomic_DNA"/>
</dbReference>
<reference evidence="8 9" key="1">
    <citation type="submission" date="2015-08" db="EMBL/GenBank/DDBJ databases">
        <title>The genome of the Asian arowana (Scleropages formosus).</title>
        <authorList>
            <person name="Tan M.H."/>
            <person name="Gan H.M."/>
            <person name="Croft L.J."/>
            <person name="Austin C.M."/>
        </authorList>
    </citation>
    <scope>NUCLEOTIDE SEQUENCE [LARGE SCALE GENOMIC DNA]</scope>
    <source>
        <strain evidence="8">Aro1</strain>
    </source>
</reference>
<keyword evidence="3" id="KW-0963">Cytoplasm</keyword>
<dbReference type="STRING" id="113540.ENSSFOP00015029943"/>
<evidence type="ECO:0000259" key="6">
    <source>
        <dbReference type="Pfam" id="PF16780"/>
    </source>
</evidence>
<dbReference type="GO" id="GO:0017101">
    <property type="term" value="C:aminoacyl-tRNA synthetase multienzyme complex"/>
    <property type="evidence" value="ECO:0007669"/>
    <property type="project" value="InterPro"/>
</dbReference>
<evidence type="ECO:0000256" key="5">
    <source>
        <dbReference type="ARBA" id="ARBA00023242"/>
    </source>
</evidence>
<feature type="non-terminal residue" evidence="8">
    <location>
        <position position="1"/>
    </location>
</feature>
<dbReference type="InterPro" id="IPR036282">
    <property type="entry name" value="Glutathione-S-Trfase_C_sf"/>
</dbReference>
<gene>
    <name evidence="8" type="ORF">Z043_116122</name>
</gene>
<dbReference type="InterPro" id="IPR042360">
    <property type="entry name" value="AIMP2"/>
</dbReference>
<name>A0A0P7UU59_SCLFO</name>
<evidence type="ECO:0000259" key="7">
    <source>
        <dbReference type="Pfam" id="PF18569"/>
    </source>
</evidence>
<organism evidence="8 9">
    <name type="scientific">Scleropages formosus</name>
    <name type="common">Asian bonytongue</name>
    <name type="synonym">Osteoglossum formosum</name>
    <dbReference type="NCBI Taxonomy" id="113540"/>
    <lineage>
        <taxon>Eukaryota</taxon>
        <taxon>Metazoa</taxon>
        <taxon>Chordata</taxon>
        <taxon>Craniata</taxon>
        <taxon>Vertebrata</taxon>
        <taxon>Euteleostomi</taxon>
        <taxon>Actinopterygii</taxon>
        <taxon>Neopterygii</taxon>
        <taxon>Teleostei</taxon>
        <taxon>Osteoglossocephala</taxon>
        <taxon>Osteoglossomorpha</taxon>
        <taxon>Osteoglossiformes</taxon>
        <taxon>Osteoglossidae</taxon>
        <taxon>Scleropages</taxon>
    </lineage>
</organism>
<accession>A0A0P7UU59</accession>
<evidence type="ECO:0000313" key="9">
    <source>
        <dbReference type="Proteomes" id="UP000034805"/>
    </source>
</evidence>
<feature type="domain" description="AIMP2 lysyl-tRNA synthetase binding" evidence="6">
    <location>
        <begin position="2"/>
        <end position="39"/>
    </location>
</feature>
<feature type="domain" description="AIMP2 thioredoxin-like" evidence="7">
    <location>
        <begin position="118"/>
        <end position="209"/>
    </location>
</feature>
<dbReference type="InterPro" id="IPR041503">
    <property type="entry name" value="AIMP2_thioredoxin"/>
</dbReference>
<evidence type="ECO:0000256" key="4">
    <source>
        <dbReference type="ARBA" id="ARBA00022917"/>
    </source>
</evidence>
<dbReference type="GO" id="GO:0005634">
    <property type="term" value="C:nucleus"/>
    <property type="evidence" value="ECO:0007669"/>
    <property type="project" value="UniProtKB-SubCell"/>
</dbReference>
<dbReference type="Pfam" id="PF16780">
    <property type="entry name" value="AIMP2_LysRS_bd"/>
    <property type="match status" value="1"/>
</dbReference>